<feature type="domain" description="SAMD1-like winged helix (WH)" evidence="17">
    <location>
        <begin position="4"/>
        <end position="80"/>
    </location>
</feature>
<feature type="compositionally biased region" description="Basic residues" evidence="14">
    <location>
        <begin position="1196"/>
        <end position="1219"/>
    </location>
</feature>
<feature type="compositionally biased region" description="Basic and acidic residues" evidence="14">
    <location>
        <begin position="522"/>
        <end position="544"/>
    </location>
</feature>
<sequence>MSEPDDVGKEVWKRWILEAIHKIRAQKQRPSAERICNAIRQHHNYHEDVVSERLERAVREGVVLKVYNKGQSSYKDPGGFQSKTLRVSADTDLSRAVAKAVRELGEREGSTLKTIERHLRQAYQVTVPPEVDIRNILRSAAKRAVARGLLTHQAGAYRATDKARDKAAERPKKLKQPQDSVEEHPIQPGVPVCSECLGTDARNGLGAVEALICCQQCKSYAHPTCLNLLDHVTQTTIKSSRWSCGSCAWCAVCGGGAGWAARCRACARTAHPACAPLPWRCASCTQPPGTPSTPTTIHHKRSAMGGTPRGRKPRQPRRAASDDERSDGNAPPAAPEQIMSKEKQKFFRFSAFNLVERRRRHSSGDWERWEGSRWGGVRVTRVQRLELRLEPREPSVSPSVSPSPSPSPSPSASSSPATSASHSDDETPALPAPPPRPTSHFCTVFERLAADTGPDGAWGFAAEAQKQCRVAPPSPPAPAAKASPARRRRSRCGDRLLTTLFDGLSEFYSVRTASRSQSRARVPRECREDREESEERQVLKETRSTFRRYQASLRRGRTRDRSRGRSRERSRSRPTERAPSEDESSPERVRGRSRSRSRRTARRAPTASRSPSRERPPSRLYTQPVPEAPPPPLRLSASALVRRLAACKRRAEWEDDKLYRGLALAGRPATNQTESKRLPAGVTEADADLFNQAKTAAAVHEPDLPVPPPAPATPSRTPGPAPATPAALATPAPLQVAPRCPSAIEFGQWEIETWYSSPFPQEYARLPKLFLCEFCLKYAKSRAVLMRHLDKCLWRHPPATEIYRCGDISVFEVDGNANKIYCQNLCLLAKLFLDHKTLYYDVEPFLFYVLTKNDSKGCHLVGYFSKEKHCQQKYNVSCIMTMPQYQRQGYGRFLIHFSYLLSKEEGQPGTPEKPLSDLGRVSYHAYWKSVILEFLHDHKDKPFTFEDIAHTTGMHMNDIAITFQLLGFVRYIPNNDSMKLGLCIDWNRVDNHVKKVNSRPRLEIDPECLRWTPLLAPTVNPFRSPEEGSGDQETENDETEMKTESEDTATEPETVAPKSEVKAKEKAEKETPEAPVEVTSSGRRRTRPLKYSETTYQTTPTIGEGGRKRKRDLNRKISESNADEERKDEETPRRQRSKSVSRRSSRVVHNDISEEPNVARNRRQSVKEPAYASDSQESQEDNSIVANTPVTNSTKPKTKRKIAYKGRPRKRQKVNRTPKGRTSSPVAKKAKLAEDKEETNDYKTDDSMEEPEKAAPVVEERPASPKVQSNEKPEDKAKDSEASSEDSSGEADDEMDVEEGEDRRSIPSKPATPRQVEENSTDHHTSDMELDSIHMDSPKSLADKDQVINETSTNETSEKDGAETNNTTDVASAFNSDTAEAQTVPKDLDEKKVPEIRNGEMKSPTKPVIDDKDTIVISESDDNNSQSCPLPSPKPNMVAPVAQSNDNKPKEIEENESPSKVIPVVSTEGAHIVLDPKVQEEVNIIRTPVENNMIPKTHQIETIVVEGESDTANSPSCISPKKNDKSVISESPKQKKSPEKMNIDAVCEAKRCEMRKETVIQHQTVDETKMSDKKSPTKIESIIQNLDPQREMPSNIKKLEPPKLDSFIDTDRNRLPNQNSITISKESDIPFRNDLLNTRKDEIVITRSIIESNMQPFPPVSNSMTIQQINTAQHSYLNHRASVSKESQGVQTEKVLIKTSEQNRVNNMPDSTPVISKTTTKLEVPHPITSPIINPVIPKVPNVTDINFLPRCQSANAAVNLGMERTDLETTFANSSAIQNSLTGSMNIVQATQDAKNDPNLKPREKSKLRDVRVNSAHSKLEKTEKKPSKNDTPRSTPEPKMFFPEQSTNARKPETSVPINVINSVTVTKTEAKATNEAPKKQDFFKKEKSSTAKCDAKNASVKHDKSCTAQLNLKADQNDTNKALPKFKYDNELVPKADYAMNQIPNYHTTHAQYQWAPWDPARLQGTWDPNRFLEMKNSDKNYLDKFQGFNLPHLEQMQKSPQKLHPKYDQKDFHNITYGALSGVYTGLPHFKETKGPAKASECSQKNDCKPSKQSKTTTACQTQCESKKSQSQNSAEAQIKQMMQRQAKQQEVVTSCAEYRQQSPQVLTSPGCKTYGQNGPCEKTEIEKKSRKKEESPKEKEEMCEAVSPALQSMGVYTPDSTSNSVHSVQYPACELDVSQLGLESPTSIGSDMASPCSMMHMHPAPSPQYPHSSIHIPSIMTQPNQPPKQQKINNRNRTNTPSNNSGGSSGSAAQQNEAKLRSAATPPARHRATPPAHQPHGGVSMGAASGGGSASGGYQGGYLSFQQQQQYHGGGWAAPSCSLAKLQQMAEHHPPHSQQYAQQSATPPSGAAPSAHYHAAAAKYYAPHNQLDSPRNTRNTSSNLSPMQHMQMAPGSRMSPNLNTHIISQYGLNGYRVPPQQQFNNLPVQMMNVQPGVQYPAPDPRAQQPNVYAYGYINPPPPLAMQPLNSSMRR</sequence>
<dbReference type="Gene3D" id="1.10.10.10">
    <property type="entry name" value="Winged helix-like DNA-binding domain superfamily/Winged helix DNA-binding domain"/>
    <property type="match status" value="2"/>
</dbReference>
<evidence type="ECO:0000256" key="9">
    <source>
        <dbReference type="ARBA" id="ARBA00022833"/>
    </source>
</evidence>
<evidence type="ECO:0000259" key="15">
    <source>
        <dbReference type="PROSITE" id="PS51504"/>
    </source>
</evidence>
<evidence type="ECO:0000256" key="6">
    <source>
        <dbReference type="ARBA" id="ARBA00022723"/>
    </source>
</evidence>
<evidence type="ECO:0000256" key="2">
    <source>
        <dbReference type="ARBA" id="ARBA00010107"/>
    </source>
</evidence>
<dbReference type="PANTHER" id="PTHR10615:SF217">
    <property type="entry name" value="HISTONE ACETYLTRANSFERASE"/>
    <property type="match status" value="1"/>
</dbReference>
<feature type="compositionally biased region" description="Basic and acidic residues" evidence="14">
    <location>
        <begin position="1059"/>
        <end position="1072"/>
    </location>
</feature>
<feature type="region of interest" description="Disordered" evidence="14">
    <location>
        <begin position="2333"/>
        <end position="2402"/>
    </location>
</feature>
<dbReference type="PROSITE" id="PS51726">
    <property type="entry name" value="MYST_HAT"/>
    <property type="match status" value="1"/>
</dbReference>
<dbReference type="Pfam" id="PF17772">
    <property type="entry name" value="zf-MYST"/>
    <property type="match status" value="1"/>
</dbReference>
<feature type="compositionally biased region" description="Pro residues" evidence="14">
    <location>
        <begin position="704"/>
        <end position="723"/>
    </location>
</feature>
<dbReference type="Proteomes" id="UP001549920">
    <property type="component" value="Unassembled WGS sequence"/>
</dbReference>
<dbReference type="InterPro" id="IPR013083">
    <property type="entry name" value="Znf_RING/FYVE/PHD"/>
</dbReference>
<feature type="compositionally biased region" description="Acidic residues" evidence="14">
    <location>
        <begin position="1282"/>
        <end position="1300"/>
    </location>
</feature>
<evidence type="ECO:0000256" key="13">
    <source>
        <dbReference type="ARBA" id="ARBA00048017"/>
    </source>
</evidence>
<evidence type="ECO:0000256" key="11">
    <source>
        <dbReference type="ARBA" id="ARBA00022990"/>
    </source>
</evidence>
<reference evidence="18 19" key="1">
    <citation type="submission" date="2024-06" db="EMBL/GenBank/DDBJ databases">
        <title>A chromosome-level genome assembly of beet webworm, Loxostege sticticalis.</title>
        <authorList>
            <person name="Zhang Y."/>
        </authorList>
    </citation>
    <scope>NUCLEOTIDE SEQUENCE [LARGE SCALE GENOMIC DNA]</scope>
    <source>
        <strain evidence="18">AQ026</strain>
        <tissue evidence="18">Whole body</tissue>
    </source>
</reference>
<feature type="region of interest" description="Disordered" evidence="14">
    <location>
        <begin position="699"/>
        <end position="727"/>
    </location>
</feature>
<dbReference type="InterPro" id="IPR050603">
    <property type="entry name" value="MYST_HAT"/>
</dbReference>
<dbReference type="InterPro" id="IPR002717">
    <property type="entry name" value="HAT_MYST-type"/>
</dbReference>
<comment type="similarity">
    <text evidence="2">Belongs to the MYST (SAS/MOZ) family.</text>
</comment>
<accession>A0ABR3HKF5</accession>
<feature type="region of interest" description="Disordered" evidence="14">
    <location>
        <begin position="1792"/>
        <end position="1854"/>
    </location>
</feature>
<dbReference type="PROSITE" id="PS51504">
    <property type="entry name" value="H15"/>
    <property type="match status" value="1"/>
</dbReference>
<keyword evidence="6" id="KW-0479">Metal-binding</keyword>
<feature type="region of interest" description="Disordered" evidence="14">
    <location>
        <begin position="290"/>
        <end position="342"/>
    </location>
</feature>
<evidence type="ECO:0000256" key="12">
    <source>
        <dbReference type="ARBA" id="ARBA00023242"/>
    </source>
</evidence>
<feature type="compositionally biased region" description="Polar residues" evidence="14">
    <location>
        <begin position="2375"/>
        <end position="2393"/>
    </location>
</feature>
<dbReference type="Gene3D" id="3.30.40.10">
    <property type="entry name" value="Zinc/RING finger domain, C3HC4 (zinc finger)"/>
    <property type="match status" value="1"/>
</dbReference>
<feature type="compositionally biased region" description="Polar residues" evidence="14">
    <location>
        <begin position="1363"/>
        <end position="1381"/>
    </location>
</feature>
<keyword evidence="10" id="KW-0156">Chromatin regulator</keyword>
<feature type="compositionally biased region" description="Basic and acidic residues" evidence="14">
    <location>
        <begin position="1315"/>
        <end position="1347"/>
    </location>
</feature>
<comment type="caution">
    <text evidence="18">The sequence shown here is derived from an EMBL/GenBank/DDBJ whole genome shotgun (WGS) entry which is preliminary data.</text>
</comment>
<dbReference type="InterPro" id="IPR016181">
    <property type="entry name" value="Acyl_CoA_acyltransferase"/>
</dbReference>
<dbReference type="InterPro" id="IPR036388">
    <property type="entry name" value="WH-like_DNA-bd_sf"/>
</dbReference>
<dbReference type="Gene3D" id="3.30.60.60">
    <property type="entry name" value="N-acetyl transferase-like"/>
    <property type="match status" value="1"/>
</dbReference>
<keyword evidence="12" id="KW-0539">Nucleus</keyword>
<dbReference type="SMART" id="SM00526">
    <property type="entry name" value="H15"/>
    <property type="match status" value="1"/>
</dbReference>
<dbReference type="EMBL" id="JBEUOH010000017">
    <property type="protein sequence ID" value="KAL0870886.1"/>
    <property type="molecule type" value="Genomic_DNA"/>
</dbReference>
<proteinExistence type="inferred from homology"/>
<evidence type="ECO:0000259" key="17">
    <source>
        <dbReference type="PROSITE" id="PS52014"/>
    </source>
</evidence>
<dbReference type="Gene3D" id="3.40.630.30">
    <property type="match status" value="1"/>
</dbReference>
<feature type="compositionally biased region" description="Basic and acidic residues" evidence="14">
    <location>
        <begin position="1114"/>
        <end position="1133"/>
    </location>
</feature>
<keyword evidence="19" id="KW-1185">Reference proteome</keyword>
<feature type="compositionally biased region" description="Low complexity" evidence="14">
    <location>
        <begin position="410"/>
        <end position="421"/>
    </location>
</feature>
<feature type="region of interest" description="Disordered" evidence="14">
    <location>
        <begin position="157"/>
        <end position="186"/>
    </location>
</feature>
<dbReference type="InterPro" id="IPR036390">
    <property type="entry name" value="WH_DNA-bd_sf"/>
</dbReference>
<feature type="compositionally biased region" description="Basic and acidic residues" evidence="14">
    <location>
        <begin position="559"/>
        <end position="590"/>
    </location>
</feature>
<dbReference type="EC" id="2.3.1.48" evidence="3"/>
<comment type="subcellular location">
    <subcellularLocation>
        <location evidence="1">Nucleus</location>
    </subcellularLocation>
</comment>
<feature type="compositionally biased region" description="Basic residues" evidence="14">
    <location>
        <begin position="1134"/>
        <end position="1146"/>
    </location>
</feature>
<keyword evidence="11" id="KW-0007">Acetylation</keyword>
<feature type="compositionally biased region" description="Basic and acidic residues" evidence="14">
    <location>
        <begin position="2126"/>
        <end position="2147"/>
    </location>
</feature>
<protein>
    <recommendedName>
        <fullName evidence="3">histone acetyltransferase</fullName>
        <ecNumber evidence="3">2.3.1.48</ecNumber>
    </recommendedName>
</protein>
<evidence type="ECO:0000313" key="18">
    <source>
        <dbReference type="EMBL" id="KAL0870886.1"/>
    </source>
</evidence>
<feature type="compositionally biased region" description="Polar residues" evidence="14">
    <location>
        <begin position="1092"/>
        <end position="1101"/>
    </location>
</feature>
<feature type="compositionally biased region" description="Low complexity" evidence="14">
    <location>
        <begin position="2232"/>
        <end position="2261"/>
    </location>
</feature>
<feature type="compositionally biased region" description="Basic and acidic residues" evidence="14">
    <location>
        <begin position="1521"/>
        <end position="1541"/>
    </location>
</feature>
<evidence type="ECO:0000256" key="10">
    <source>
        <dbReference type="ARBA" id="ARBA00022853"/>
    </source>
</evidence>
<evidence type="ECO:0000256" key="8">
    <source>
        <dbReference type="ARBA" id="ARBA00022771"/>
    </source>
</evidence>
<feature type="domain" description="MYST-type HAT" evidence="16">
    <location>
        <begin position="736"/>
        <end position="1013"/>
    </location>
</feature>
<dbReference type="CDD" id="cd15526">
    <property type="entry name" value="PHD1_MOZ_d4"/>
    <property type="match status" value="1"/>
</dbReference>
<dbReference type="InterPro" id="IPR040706">
    <property type="entry name" value="Zf-MYST"/>
</dbReference>
<feature type="region of interest" description="Disordered" evidence="14">
    <location>
        <begin position="466"/>
        <end position="491"/>
    </location>
</feature>
<feature type="region of interest" description="Disordered" evidence="14">
    <location>
        <begin position="2122"/>
        <end position="2148"/>
    </location>
</feature>
<dbReference type="InterPro" id="IPR001965">
    <property type="entry name" value="Znf_PHD"/>
</dbReference>
<keyword evidence="8" id="KW-0863">Zinc-finger</keyword>
<feature type="compositionally biased region" description="Basic and acidic residues" evidence="14">
    <location>
        <begin position="159"/>
        <end position="171"/>
    </location>
</feature>
<dbReference type="PROSITE" id="PS52014">
    <property type="entry name" value="SAMD1_WH"/>
    <property type="match status" value="1"/>
</dbReference>
<feature type="compositionally biased region" description="Basic and acidic residues" evidence="14">
    <location>
        <begin position="1795"/>
        <end position="1833"/>
    </location>
</feature>
<keyword evidence="5" id="KW-0808">Transferase</keyword>
<dbReference type="PANTHER" id="PTHR10615">
    <property type="entry name" value="HISTONE ACETYLTRANSFERASE"/>
    <property type="match status" value="1"/>
</dbReference>
<feature type="compositionally biased region" description="Low complexity" evidence="14">
    <location>
        <begin position="2346"/>
        <end position="2373"/>
    </location>
</feature>
<evidence type="ECO:0000256" key="4">
    <source>
        <dbReference type="ARBA" id="ARBA00022553"/>
    </source>
</evidence>
<evidence type="ECO:0000256" key="14">
    <source>
        <dbReference type="SAM" id="MobiDB-lite"/>
    </source>
</evidence>
<keyword evidence="4" id="KW-0597">Phosphoprotein</keyword>
<keyword evidence="9" id="KW-0862">Zinc</keyword>
<evidence type="ECO:0000256" key="7">
    <source>
        <dbReference type="ARBA" id="ARBA00022737"/>
    </source>
</evidence>
<evidence type="ECO:0000259" key="16">
    <source>
        <dbReference type="PROSITE" id="PS51726"/>
    </source>
</evidence>
<dbReference type="SUPFAM" id="SSF55729">
    <property type="entry name" value="Acyl-CoA N-acyltransferases (Nat)"/>
    <property type="match status" value="1"/>
</dbReference>
<feature type="region of interest" description="Disordered" evidence="14">
    <location>
        <begin position="511"/>
        <end position="633"/>
    </location>
</feature>
<organism evidence="18 19">
    <name type="scientific">Loxostege sticticalis</name>
    <name type="common">Beet webworm moth</name>
    <dbReference type="NCBI Taxonomy" id="481309"/>
    <lineage>
        <taxon>Eukaryota</taxon>
        <taxon>Metazoa</taxon>
        <taxon>Ecdysozoa</taxon>
        <taxon>Arthropoda</taxon>
        <taxon>Hexapoda</taxon>
        <taxon>Insecta</taxon>
        <taxon>Pterygota</taxon>
        <taxon>Neoptera</taxon>
        <taxon>Endopterygota</taxon>
        <taxon>Lepidoptera</taxon>
        <taxon>Glossata</taxon>
        <taxon>Ditrysia</taxon>
        <taxon>Pyraloidea</taxon>
        <taxon>Crambidae</taxon>
        <taxon>Pyraustinae</taxon>
        <taxon>Loxostege</taxon>
    </lineage>
</organism>
<keyword evidence="7" id="KW-0677">Repeat</keyword>
<feature type="region of interest" description="Disordered" evidence="14">
    <location>
        <begin position="389"/>
        <end position="440"/>
    </location>
</feature>
<dbReference type="SMART" id="SM00249">
    <property type="entry name" value="PHD"/>
    <property type="match status" value="2"/>
</dbReference>
<evidence type="ECO:0000313" key="19">
    <source>
        <dbReference type="Proteomes" id="UP001549920"/>
    </source>
</evidence>
<feature type="region of interest" description="Disordered" evidence="14">
    <location>
        <begin position="1508"/>
        <end position="1541"/>
    </location>
</feature>
<feature type="region of interest" description="Disordered" evidence="14">
    <location>
        <begin position="2189"/>
        <end position="2298"/>
    </location>
</feature>
<feature type="compositionally biased region" description="Low complexity" evidence="14">
    <location>
        <begin position="2268"/>
        <end position="2292"/>
    </location>
</feature>
<comment type="catalytic activity">
    <reaction evidence="13">
        <text>L-lysyl-[protein] + acetyl-CoA = N(6)-acetyl-L-lysyl-[protein] + CoA + H(+)</text>
        <dbReference type="Rhea" id="RHEA:45948"/>
        <dbReference type="Rhea" id="RHEA-COMP:9752"/>
        <dbReference type="Rhea" id="RHEA-COMP:10731"/>
        <dbReference type="ChEBI" id="CHEBI:15378"/>
        <dbReference type="ChEBI" id="CHEBI:29969"/>
        <dbReference type="ChEBI" id="CHEBI:57287"/>
        <dbReference type="ChEBI" id="CHEBI:57288"/>
        <dbReference type="ChEBI" id="CHEBI:61930"/>
        <dbReference type="EC" id="2.3.1.48"/>
    </reaction>
</comment>
<feature type="compositionally biased region" description="Basic and acidic residues" evidence="14">
    <location>
        <begin position="1386"/>
        <end position="1400"/>
    </location>
</feature>
<feature type="region of interest" description="Disordered" evidence="14">
    <location>
        <begin position="1019"/>
        <end position="1461"/>
    </location>
</feature>
<name>A0ABR3HKF5_LOXSC</name>
<gene>
    <name evidence="18" type="ORF">ABMA27_004724</name>
</gene>
<feature type="domain" description="H15" evidence="15">
    <location>
        <begin position="89"/>
        <end position="161"/>
    </location>
</feature>
<dbReference type="SUPFAM" id="SSF46785">
    <property type="entry name" value="Winged helix' DNA-binding domain"/>
    <property type="match status" value="1"/>
</dbReference>
<dbReference type="Pfam" id="PF01853">
    <property type="entry name" value="MOZ_SAS"/>
    <property type="match status" value="1"/>
</dbReference>
<feature type="compositionally biased region" description="Basic residues" evidence="14">
    <location>
        <begin position="591"/>
        <end position="602"/>
    </location>
</feature>
<dbReference type="Pfam" id="PF21524">
    <property type="entry name" value="SAMD1_WH"/>
    <property type="match status" value="1"/>
</dbReference>
<feature type="compositionally biased region" description="Basic and acidic residues" evidence="14">
    <location>
        <begin position="1231"/>
        <end position="1281"/>
    </location>
</feature>
<dbReference type="InterPro" id="IPR048589">
    <property type="entry name" value="SAMD1-like_WH"/>
</dbReference>
<evidence type="ECO:0000256" key="1">
    <source>
        <dbReference type="ARBA" id="ARBA00004123"/>
    </source>
</evidence>
<dbReference type="InterPro" id="IPR005818">
    <property type="entry name" value="Histone_H1/H5_H15"/>
</dbReference>
<evidence type="ECO:0000256" key="5">
    <source>
        <dbReference type="ARBA" id="ARBA00022679"/>
    </source>
</evidence>
<feature type="compositionally biased region" description="Polar residues" evidence="14">
    <location>
        <begin position="1173"/>
        <end position="1195"/>
    </location>
</feature>
<feature type="compositionally biased region" description="Acidic residues" evidence="14">
    <location>
        <begin position="1028"/>
        <end position="1038"/>
    </location>
</feature>
<evidence type="ECO:0000256" key="3">
    <source>
        <dbReference type="ARBA" id="ARBA00013184"/>
    </source>
</evidence>